<evidence type="ECO:0000313" key="1">
    <source>
        <dbReference type="EMBL" id="KAI4380211.1"/>
    </source>
</evidence>
<protein>
    <submittedName>
        <fullName evidence="1">Uncharacterized protein</fullName>
    </submittedName>
</protein>
<name>A0ACB9RQV4_9MYRT</name>
<evidence type="ECO:0000313" key="2">
    <source>
        <dbReference type="Proteomes" id="UP001057402"/>
    </source>
</evidence>
<sequence>MDYPPRQSSNKVFDVVRRFQILGKWKRLGSSSSSSSSFYGNDSGSLRRTSSSPLEEKATTVIPKGCFVVSVGDVEKRFVLPTKFLGHPLFGELLREAEEEFGFQQKGVLRIPIDVFLFEHVLRKMEGQKKRKKLGRQGKSGCVDNDYNHKSWSLNSENLLSPEYETNAFEYPSCPLP</sequence>
<proteinExistence type="predicted"/>
<reference evidence="2" key="1">
    <citation type="journal article" date="2023" name="Front. Plant Sci.">
        <title>Chromosomal-level genome assembly of Melastoma candidum provides insights into trichome evolution.</title>
        <authorList>
            <person name="Zhong Y."/>
            <person name="Wu W."/>
            <person name="Sun C."/>
            <person name="Zou P."/>
            <person name="Liu Y."/>
            <person name="Dai S."/>
            <person name="Zhou R."/>
        </authorList>
    </citation>
    <scope>NUCLEOTIDE SEQUENCE [LARGE SCALE GENOMIC DNA]</scope>
</reference>
<comment type="caution">
    <text evidence="1">The sequence shown here is derived from an EMBL/GenBank/DDBJ whole genome shotgun (WGS) entry which is preliminary data.</text>
</comment>
<dbReference type="Proteomes" id="UP001057402">
    <property type="component" value="Chromosome 3"/>
</dbReference>
<organism evidence="1 2">
    <name type="scientific">Melastoma candidum</name>
    <dbReference type="NCBI Taxonomy" id="119954"/>
    <lineage>
        <taxon>Eukaryota</taxon>
        <taxon>Viridiplantae</taxon>
        <taxon>Streptophyta</taxon>
        <taxon>Embryophyta</taxon>
        <taxon>Tracheophyta</taxon>
        <taxon>Spermatophyta</taxon>
        <taxon>Magnoliopsida</taxon>
        <taxon>eudicotyledons</taxon>
        <taxon>Gunneridae</taxon>
        <taxon>Pentapetalae</taxon>
        <taxon>rosids</taxon>
        <taxon>malvids</taxon>
        <taxon>Myrtales</taxon>
        <taxon>Melastomataceae</taxon>
        <taxon>Melastomatoideae</taxon>
        <taxon>Melastomateae</taxon>
        <taxon>Melastoma</taxon>
    </lineage>
</organism>
<dbReference type="EMBL" id="CM042882">
    <property type="protein sequence ID" value="KAI4380211.1"/>
    <property type="molecule type" value="Genomic_DNA"/>
</dbReference>
<keyword evidence="2" id="KW-1185">Reference proteome</keyword>
<accession>A0ACB9RQV4</accession>
<gene>
    <name evidence="1" type="ORF">MLD38_006429</name>
</gene>